<dbReference type="Proteomes" id="UP000440066">
    <property type="component" value="Unassembled WGS sequence"/>
</dbReference>
<gene>
    <name evidence="2" type="ORF">GF867_04250</name>
</gene>
<evidence type="ECO:0000256" key="1">
    <source>
        <dbReference type="SAM" id="SignalP"/>
    </source>
</evidence>
<evidence type="ECO:0000313" key="2">
    <source>
        <dbReference type="EMBL" id="MRJ46782.1"/>
    </source>
</evidence>
<evidence type="ECO:0008006" key="4">
    <source>
        <dbReference type="Google" id="ProtNLM"/>
    </source>
</evidence>
<comment type="caution">
    <text evidence="2">The sequence shown here is derived from an EMBL/GenBank/DDBJ whole genome shotgun (WGS) entry which is preliminary data.</text>
</comment>
<proteinExistence type="predicted"/>
<organism evidence="2 3">
    <name type="scientific">Fundicoccus ignavus</name>
    <dbReference type="NCBI Taxonomy" id="2664442"/>
    <lineage>
        <taxon>Bacteria</taxon>
        <taxon>Bacillati</taxon>
        <taxon>Bacillota</taxon>
        <taxon>Bacilli</taxon>
        <taxon>Lactobacillales</taxon>
        <taxon>Aerococcaceae</taxon>
        <taxon>Fundicoccus</taxon>
    </lineage>
</organism>
<feature type="signal peptide" evidence="1">
    <location>
        <begin position="1"/>
        <end position="24"/>
    </location>
</feature>
<reference evidence="2 3" key="1">
    <citation type="submission" date="2019-11" db="EMBL/GenBank/DDBJ databases">
        <title>Characterisation of Fundicoccus ignavus gen. nov. sp. nov., a novel genus of the family Aerococcaceae from bulk tank milk.</title>
        <authorList>
            <person name="Siebert A."/>
            <person name="Huptas C."/>
            <person name="Wenning M."/>
            <person name="Scherer S."/>
            <person name="Doll E.V."/>
        </authorList>
    </citation>
    <scope>NUCLEOTIDE SEQUENCE [LARGE SCALE GENOMIC DNA]</scope>
    <source>
        <strain evidence="2 3">DSM 109652</strain>
    </source>
</reference>
<feature type="chain" id="PRO_5032912403" description="CAP-associated domain-containing protein" evidence="1">
    <location>
        <begin position="25"/>
        <end position="337"/>
    </location>
</feature>
<dbReference type="EMBL" id="WJQT01000004">
    <property type="protein sequence ID" value="MRJ46782.1"/>
    <property type="molecule type" value="Genomic_DNA"/>
</dbReference>
<protein>
    <recommendedName>
        <fullName evidence="4">CAP-associated domain-containing protein</fullName>
    </recommendedName>
</protein>
<name>A0A844C0W3_9LACT</name>
<sequence length="337" mass="37957">MKKYLTFTLSFLLASQVLLLNVLAEENDHHHDHGTSFANFIPDKILNPDDSDYVAPAETADYVGLYTAETAIDVLGVDLTLLLRIQEDGLFNLAYYFENDADSQGLRFYANPAGEIEETSAIYQDLTLLTGALREIEDGLGSGLIRETLAPVVLLDETGQAQELYAYQEMAYGLRENYQNARVYQSVGLYISEDGQITIDVPHLIGLDTEEDLLVPFEASDQHEAELLVSTPTFELLQHNFDTYLEDHNDFRMAFDTPNDFVQKVLAMHLETNASFPQDTQVTSVDASLEDSDATYALLINEELLYAYDADNQKLYMATDFSQNDTNQYTANEWLTN</sequence>
<evidence type="ECO:0000313" key="3">
    <source>
        <dbReference type="Proteomes" id="UP000440066"/>
    </source>
</evidence>
<keyword evidence="1" id="KW-0732">Signal</keyword>
<dbReference type="AlphaFoldDB" id="A0A844C0W3"/>
<accession>A0A844C0W3</accession>
<dbReference type="RefSeq" id="WP_153831877.1">
    <property type="nucleotide sequence ID" value="NZ_WJQT01000004.1"/>
</dbReference>